<evidence type="ECO:0000256" key="1">
    <source>
        <dbReference type="SAM" id="MobiDB-lite"/>
    </source>
</evidence>
<evidence type="ECO:0000313" key="5">
    <source>
        <dbReference type="Proteomes" id="UP001152797"/>
    </source>
</evidence>
<feature type="region of interest" description="Disordered" evidence="1">
    <location>
        <begin position="303"/>
        <end position="371"/>
    </location>
</feature>
<dbReference type="EMBL" id="CAMXCT020002580">
    <property type="protein sequence ID" value="CAL1152463.1"/>
    <property type="molecule type" value="Genomic_DNA"/>
</dbReference>
<protein>
    <submittedName>
        <fullName evidence="4">Apple domain-containing protein</fullName>
    </submittedName>
</protein>
<dbReference type="Proteomes" id="UP001152797">
    <property type="component" value="Unassembled WGS sequence"/>
</dbReference>
<evidence type="ECO:0000313" key="4">
    <source>
        <dbReference type="EMBL" id="CAL4786400.1"/>
    </source>
</evidence>
<keyword evidence="2" id="KW-1133">Transmembrane helix</keyword>
<feature type="transmembrane region" description="Helical" evidence="2">
    <location>
        <begin position="134"/>
        <end position="153"/>
    </location>
</feature>
<keyword evidence="2" id="KW-0472">Membrane</keyword>
<dbReference type="EMBL" id="CAMXCT010002580">
    <property type="protein sequence ID" value="CAI3999088.1"/>
    <property type="molecule type" value="Genomic_DNA"/>
</dbReference>
<evidence type="ECO:0000313" key="3">
    <source>
        <dbReference type="EMBL" id="CAI3999088.1"/>
    </source>
</evidence>
<reference evidence="4 5" key="2">
    <citation type="submission" date="2024-05" db="EMBL/GenBank/DDBJ databases">
        <authorList>
            <person name="Chen Y."/>
            <person name="Shah S."/>
            <person name="Dougan E. K."/>
            <person name="Thang M."/>
            <person name="Chan C."/>
        </authorList>
    </citation>
    <scope>NUCLEOTIDE SEQUENCE [LARGE SCALE GENOMIC DNA]</scope>
</reference>
<proteinExistence type="predicted"/>
<keyword evidence="2" id="KW-0812">Transmembrane</keyword>
<evidence type="ECO:0000256" key="2">
    <source>
        <dbReference type="SAM" id="Phobius"/>
    </source>
</evidence>
<name>A0A9P1CWS1_9DINO</name>
<feature type="transmembrane region" description="Helical" evidence="2">
    <location>
        <begin position="100"/>
        <end position="122"/>
    </location>
</feature>
<keyword evidence="5" id="KW-1185">Reference proteome</keyword>
<dbReference type="Gene3D" id="3.50.4.10">
    <property type="entry name" value="Hepatocyte Growth Factor"/>
    <property type="match status" value="1"/>
</dbReference>
<dbReference type="EMBL" id="CAMXCT030002580">
    <property type="protein sequence ID" value="CAL4786400.1"/>
    <property type="molecule type" value="Genomic_DNA"/>
</dbReference>
<dbReference type="OrthoDB" id="465971at2759"/>
<organism evidence="3">
    <name type="scientific">Cladocopium goreaui</name>
    <dbReference type="NCBI Taxonomy" id="2562237"/>
    <lineage>
        <taxon>Eukaryota</taxon>
        <taxon>Sar</taxon>
        <taxon>Alveolata</taxon>
        <taxon>Dinophyceae</taxon>
        <taxon>Suessiales</taxon>
        <taxon>Symbiodiniaceae</taxon>
        <taxon>Cladocopium</taxon>
    </lineage>
</organism>
<reference evidence="3" key="1">
    <citation type="submission" date="2022-10" db="EMBL/GenBank/DDBJ databases">
        <authorList>
            <person name="Chen Y."/>
            <person name="Dougan E. K."/>
            <person name="Chan C."/>
            <person name="Rhodes N."/>
            <person name="Thang M."/>
        </authorList>
    </citation>
    <scope>NUCLEOTIDE SEQUENCE</scope>
</reference>
<sequence>MPRIKDAAGSTWSVEPEEVENKLNCQVPWWVWQVELADGTDPVPLSIGRNEVSLGNFKLSAQRDEPLRLLGIRPYEVSLISLWTFVIGLIVVLRSGIPSFLAAICLTLIPLCRTCPELPLLCRSWPRGRLNKGILAILKCCLFLWFVLMLLFWCRGQWRAAPSPGRAPTQGSLKEDIWHRTSRYEAHHGVNEPEDWIDPPEVVTSSFIPEHISPCFLKDAKYEPLNMFGQGRTRVRSPADCQARCARERGCARFTAFRVQPNVFWCHLQEYNSQLQMASGAIAGPDDCDQEAMLAEVLGQPRPAPVPVLPRTTATTTEAPKVAAPRPPIQRASKVAAPVTPPPVPVAKDPQPARQEVVQEEAPAPAPGPDLGADGSLPMLLLVLGIAAAVVFSGHLERS</sequence>
<gene>
    <name evidence="3" type="ORF">C1SCF055_LOCUS25335</name>
</gene>
<dbReference type="AlphaFoldDB" id="A0A9P1CWS1"/>
<comment type="caution">
    <text evidence="3">The sequence shown here is derived from an EMBL/GenBank/DDBJ whole genome shotgun (WGS) entry which is preliminary data.</text>
</comment>
<accession>A0A9P1CWS1</accession>